<name>A0A024GB26_9STRA</name>
<dbReference type="NCBIfam" id="NF041131">
    <property type="entry name" value="RicT_YaaT_fam"/>
    <property type="match status" value="1"/>
</dbReference>
<feature type="compositionally biased region" description="Low complexity" evidence="1">
    <location>
        <begin position="1"/>
        <end position="19"/>
    </location>
</feature>
<feature type="region of interest" description="Disordered" evidence="1">
    <location>
        <begin position="224"/>
        <end position="248"/>
    </location>
</feature>
<evidence type="ECO:0000256" key="1">
    <source>
        <dbReference type="SAM" id="MobiDB-lite"/>
    </source>
</evidence>
<dbReference type="PANTHER" id="PTHR43830">
    <property type="entry name" value="PROTEIN PSP1"/>
    <property type="match status" value="1"/>
</dbReference>
<feature type="compositionally biased region" description="Polar residues" evidence="1">
    <location>
        <begin position="25"/>
        <end position="43"/>
    </location>
</feature>
<evidence type="ECO:0000259" key="2">
    <source>
        <dbReference type="PROSITE" id="PS51411"/>
    </source>
</evidence>
<reference evidence="3 4" key="1">
    <citation type="submission" date="2012-05" db="EMBL/GenBank/DDBJ databases">
        <title>Recombination and specialization in a pathogen metapopulation.</title>
        <authorList>
            <person name="Gardiner A."/>
            <person name="Kemen E."/>
            <person name="Schultz-Larsen T."/>
            <person name="MacLean D."/>
            <person name="Van Oosterhout C."/>
            <person name="Jones J.D.G."/>
        </authorList>
    </citation>
    <scope>NUCLEOTIDE SEQUENCE [LARGE SCALE GENOMIC DNA]</scope>
    <source>
        <strain evidence="3 4">Ac Nc2</strain>
    </source>
</reference>
<evidence type="ECO:0000313" key="4">
    <source>
        <dbReference type="Proteomes" id="UP000053237"/>
    </source>
</evidence>
<organism evidence="3 4">
    <name type="scientific">Albugo candida</name>
    <dbReference type="NCBI Taxonomy" id="65357"/>
    <lineage>
        <taxon>Eukaryota</taxon>
        <taxon>Sar</taxon>
        <taxon>Stramenopiles</taxon>
        <taxon>Oomycota</taxon>
        <taxon>Peronosporomycetes</taxon>
        <taxon>Albuginales</taxon>
        <taxon>Albuginaceae</taxon>
        <taxon>Albugo</taxon>
    </lineage>
</organism>
<comment type="caution">
    <text evidence="3">The sequence shown here is derived from an EMBL/GenBank/DDBJ whole genome shotgun (WGS) entry which is preliminary data.</text>
</comment>
<dbReference type="Proteomes" id="UP000053237">
    <property type="component" value="Unassembled WGS sequence"/>
</dbReference>
<keyword evidence="4" id="KW-1185">Reference proteome</keyword>
<gene>
    <name evidence="3" type="ORF">BN9_046480</name>
</gene>
<sequence length="812" mass="91058">MYSSSSSSSSTTFSSSFSTYKGLTPSPTRSLDGLTTQSKQPSTRAEDEWSEFLSSSVAALAETTMNQIKEENPKQSLDAIETRDSQYQTSSPPLSTSPVEEEATLLQCEGEAWKTAMERPKARIKSASSHKLRSYSTGDSFSTCSLGSPESSHWRPLGHRFMKAATCTDNQKENGCAEDEMQNSQTMLHGNMTHLNKSLKKARARTASFRDIVSSCFAEHDMDSTRSQMTKKKDTGIQGSEESLHEPPESLRLCSDELHKVGLAISCAPLMKSMSNGEDEREYMILENQNKRSDELASGAQNDEENLDSVYVKSPVLRTRHDASTWQFQGENLHHSPQSACSRLAPSDAINAHGSDRLQETTTNQVEIGAEVRSRNRCKDLRATSVDFTSRPDGILPPLPPTQEPLHRLRAKSFSFSAPQNHPNAHLEMDGRDLSWAGYSKQFGLRTRHSTNGFFTMKPGVMRTTAPPPPSHMGHPAAPQSNASHSAHFHGRREHDQLITDMNGLSVDTCQSSVPFHLASPYSQYGPQGSYRRCSGEGYPVMTHPANRNPQPIHPNNVARGPRGAVNINMMYYQSNQPTEMRIFPAPPPPTEPHVTIITPSGNNYDWARNSTEVVPSPPFSRSSQIPFTRPYSPPEAHYEVEFKRGRQELFSGARNLNPGDYVKVEADRGEDIGRIARQISDLKPGGATEDVLVLSRDDALGTVRHEGYTKRILCLATQREIEILLEQRREESEVFEVCKSKVRQRLLPMNVIDAEYQFDRHKLTFFFEAERRIDFRELVRDLFAIYKTRIWLQQVISNGKKPGSLEMEMIR</sequence>
<dbReference type="PANTHER" id="PTHR43830:SF3">
    <property type="entry name" value="PROTEIN PSP1"/>
    <property type="match status" value="1"/>
</dbReference>
<dbReference type="Pfam" id="PF04468">
    <property type="entry name" value="PSP1"/>
    <property type="match status" value="1"/>
</dbReference>
<feature type="domain" description="PSP1 C-terminal" evidence="2">
    <location>
        <begin position="711"/>
        <end position="796"/>
    </location>
</feature>
<feature type="region of interest" description="Disordered" evidence="1">
    <location>
        <begin position="466"/>
        <end position="485"/>
    </location>
</feature>
<proteinExistence type="predicted"/>
<dbReference type="InterPro" id="IPR007557">
    <property type="entry name" value="PSP1_C"/>
</dbReference>
<dbReference type="InParanoid" id="A0A024GB26"/>
<evidence type="ECO:0000313" key="3">
    <source>
        <dbReference type="EMBL" id="CCI43864.1"/>
    </source>
</evidence>
<dbReference type="AlphaFoldDB" id="A0A024GB26"/>
<dbReference type="InterPro" id="IPR047767">
    <property type="entry name" value="PSP1-like"/>
</dbReference>
<feature type="region of interest" description="Disordered" evidence="1">
    <location>
        <begin position="1"/>
        <end position="50"/>
    </location>
</feature>
<protein>
    <recommendedName>
        <fullName evidence="2">PSP1 C-terminal domain-containing protein</fullName>
    </recommendedName>
</protein>
<accession>A0A024GB26</accession>
<dbReference type="GO" id="GO:0005737">
    <property type="term" value="C:cytoplasm"/>
    <property type="evidence" value="ECO:0007669"/>
    <property type="project" value="TreeGrafter"/>
</dbReference>
<dbReference type="PROSITE" id="PS51411">
    <property type="entry name" value="PSP1_C"/>
    <property type="match status" value="1"/>
</dbReference>
<dbReference type="OrthoDB" id="243127at2759"/>
<dbReference type="EMBL" id="CAIX01000056">
    <property type="protein sequence ID" value="CCI43864.1"/>
    <property type="molecule type" value="Genomic_DNA"/>
</dbReference>